<evidence type="ECO:0000313" key="4">
    <source>
        <dbReference type="EMBL" id="KAJ9148906.1"/>
    </source>
</evidence>
<keyword evidence="1" id="KW-0728">SH3 domain</keyword>
<dbReference type="SUPFAM" id="SSF50044">
    <property type="entry name" value="SH3-domain"/>
    <property type="match status" value="1"/>
</dbReference>
<evidence type="ECO:0000256" key="1">
    <source>
        <dbReference type="ARBA" id="ARBA00022443"/>
    </source>
</evidence>
<dbReference type="CDD" id="cd00174">
    <property type="entry name" value="SH3"/>
    <property type="match status" value="1"/>
</dbReference>
<proteinExistence type="predicted"/>
<feature type="compositionally biased region" description="Polar residues" evidence="2">
    <location>
        <begin position="188"/>
        <end position="198"/>
    </location>
</feature>
<feature type="compositionally biased region" description="Basic and acidic residues" evidence="2">
    <location>
        <begin position="645"/>
        <end position="659"/>
    </location>
</feature>
<accession>A0AA38VRY5</accession>
<organism evidence="4 5">
    <name type="scientific">Pleurostoma richardsiae</name>
    <dbReference type="NCBI Taxonomy" id="41990"/>
    <lineage>
        <taxon>Eukaryota</taxon>
        <taxon>Fungi</taxon>
        <taxon>Dikarya</taxon>
        <taxon>Ascomycota</taxon>
        <taxon>Pezizomycotina</taxon>
        <taxon>Sordariomycetes</taxon>
        <taxon>Sordariomycetidae</taxon>
        <taxon>Calosphaeriales</taxon>
        <taxon>Pleurostomataceae</taxon>
        <taxon>Pleurostoma</taxon>
    </lineage>
</organism>
<protein>
    <submittedName>
        <fullName evidence="4">Sh3 domain-containing protein</fullName>
    </submittedName>
</protein>
<feature type="compositionally biased region" description="Polar residues" evidence="2">
    <location>
        <begin position="251"/>
        <end position="269"/>
    </location>
</feature>
<keyword evidence="5" id="KW-1185">Reference proteome</keyword>
<dbReference type="Gene3D" id="2.30.30.40">
    <property type="entry name" value="SH3 Domains"/>
    <property type="match status" value="1"/>
</dbReference>
<dbReference type="InterPro" id="IPR036028">
    <property type="entry name" value="SH3-like_dom_sf"/>
</dbReference>
<feature type="region of interest" description="Disordered" evidence="2">
    <location>
        <begin position="237"/>
        <end position="269"/>
    </location>
</feature>
<evidence type="ECO:0000256" key="2">
    <source>
        <dbReference type="SAM" id="MobiDB-lite"/>
    </source>
</evidence>
<name>A0AA38VRY5_9PEZI</name>
<comment type="caution">
    <text evidence="4">The sequence shown here is derived from an EMBL/GenBank/DDBJ whole genome shotgun (WGS) entry which is preliminary data.</text>
</comment>
<dbReference type="AlphaFoldDB" id="A0AA38VRY5"/>
<dbReference type="Pfam" id="PF14604">
    <property type="entry name" value="SH3_9"/>
    <property type="match status" value="1"/>
</dbReference>
<dbReference type="EMBL" id="JANBVO010000011">
    <property type="protein sequence ID" value="KAJ9148906.1"/>
    <property type="molecule type" value="Genomic_DNA"/>
</dbReference>
<evidence type="ECO:0000259" key="3">
    <source>
        <dbReference type="Pfam" id="PF14604"/>
    </source>
</evidence>
<feature type="region of interest" description="Disordered" evidence="2">
    <location>
        <begin position="188"/>
        <end position="207"/>
    </location>
</feature>
<reference evidence="4" key="1">
    <citation type="submission" date="2022-07" db="EMBL/GenBank/DDBJ databases">
        <title>Fungi with potential for degradation of polypropylene.</title>
        <authorList>
            <person name="Gostincar C."/>
        </authorList>
    </citation>
    <scope>NUCLEOTIDE SEQUENCE</scope>
    <source>
        <strain evidence="4">EXF-13308</strain>
    </source>
</reference>
<feature type="compositionally biased region" description="Low complexity" evidence="2">
    <location>
        <begin position="666"/>
        <end position="689"/>
    </location>
</feature>
<dbReference type="InterPro" id="IPR001452">
    <property type="entry name" value="SH3_domain"/>
</dbReference>
<evidence type="ECO:0000313" key="5">
    <source>
        <dbReference type="Proteomes" id="UP001174694"/>
    </source>
</evidence>
<feature type="region of interest" description="Disordered" evidence="2">
    <location>
        <begin position="638"/>
        <end position="695"/>
    </location>
</feature>
<dbReference type="Proteomes" id="UP001174694">
    <property type="component" value="Unassembled WGS sequence"/>
</dbReference>
<feature type="domain" description="SH3" evidence="3">
    <location>
        <begin position="586"/>
        <end position="636"/>
    </location>
</feature>
<gene>
    <name evidence="4" type="ORF">NKR23_g4542</name>
</gene>
<sequence>MEEAVGDLILTPFRDIVTQANVAISNAKDGGDEQMLKAAQSLIKEGERALKRIEPLCRKHFDESGSHFVNAVKDNEEIAQLSEVLTNVLYDFEDYVEADGFDAEKFAELQALSRKAAPRIVHIITRMKLEASRPELDTRADPLISATSLQQEPQNIGQTSALQTNIATPVETTNQEAPVIQMQQIHGHPNQASLSQGQPDPPHLQTPEAPWQALAMDRFTARSWIVERGTHTKTVPTGGLVSASFAAGPSTDPNSSQPPNSLQGLASSHQAGLEAVHPIQEIPDGLILVEDGLIPVESDTTSSRGGSDGTARKVDCSITLSSSFYQFKGFCEGAKEVIRGGPGVKKIKKQGLSIGAVEVAKCKCCPYELDWRQVERDVNGEDSGNYRSSGIGFRLRFLSKSHIPAKHIEDQIYGCLFCIQLGRTVEESDATVFFSQKQLFAHIARHPRPLPAIPGLTVIEGPEMPVRSRNNYDLWFTNPPVASQMTHIAREISVHPTATAAETYRQTPIRGIRRPPDGHRVLQFAVGAKIVGIEFPPRYNGEWCTGWADNEWAVFPAETVRLEPPPKSQIRMQGASNMKAVARWKWSYKGKDQGHWLKFDKGDTITGIGWTYSEHWCWSGTNSKGQWGIFPQSHIEPNTLSETPVKSDRASISSSEKRRSSLFPRISIRGRSDSASGSSSSHDAAVASSPRPSIF</sequence>